<proteinExistence type="predicted"/>
<dbReference type="GO" id="GO:0051017">
    <property type="term" value="P:actin filament bundle assembly"/>
    <property type="evidence" value="ECO:0007669"/>
    <property type="project" value="InterPro"/>
</dbReference>
<keyword evidence="1" id="KW-0677">Repeat</keyword>
<dbReference type="Proteomes" id="UP000095280">
    <property type="component" value="Unplaced"/>
</dbReference>
<protein>
    <submittedName>
        <fullName evidence="6">Usp domain-containing protein</fullName>
    </submittedName>
</protein>
<keyword evidence="2" id="KW-0009">Actin-binding</keyword>
<dbReference type="GO" id="GO:0032432">
    <property type="term" value="C:actin filament bundle"/>
    <property type="evidence" value="ECO:0007669"/>
    <property type="project" value="TreeGrafter"/>
</dbReference>
<dbReference type="SUPFAM" id="SSF47576">
    <property type="entry name" value="Calponin-homology domain, CH-domain"/>
    <property type="match status" value="1"/>
</dbReference>
<sequence length="501" mass="55837">GDQHRIAGHHKTNGCSTKAKSCPLFKRNENITLALELCSEPLAALSSKVGLLADVNLAGRNSELRALFGTSEASIEDIRSLAPEQLLMKWVNYHLERGPEVNGGLPILATTSRIARPTPTCCSRSFRRKSGNGMHSASDILQQREHQTERSWCCKNAELVDARVFVQPSSDIVAGNSNLNLAFVANLFHKFPSLAGTRRGRRRGWPPGRVGAAGVGARTDQRRRKSRWIWRGRAARECNYAVELGRQVRFSLRGIGGEDLLEGQPAAAGTRIDERAIIAWANQRLERGSKSAARLIIRSRIWAIADARPGTACKMPNWPSTLAGVLVQRSTPCQRTFVEVKPKMVMTIFACLMQLDFESPATVKLAASPVHYFEFFSWRRLARLGIASQQLCAVVQRKSIIEKKAMKRKILIAMDGSENSRRALRWYAQNMNNPEDLLIFVFITDPPSMSLLANSVVATPEAYKRRHRPRHRGGQSVGNKNSPSFVQALGLKNTQRISWKE</sequence>
<evidence type="ECO:0000259" key="4">
    <source>
        <dbReference type="Pfam" id="PF00582"/>
    </source>
</evidence>
<dbReference type="InterPro" id="IPR014729">
    <property type="entry name" value="Rossmann-like_a/b/a_fold"/>
</dbReference>
<dbReference type="PANTHER" id="PTHR19961:SF18">
    <property type="entry name" value="FI19014P1"/>
    <property type="match status" value="1"/>
</dbReference>
<dbReference type="Gene3D" id="1.10.418.10">
    <property type="entry name" value="Calponin-like domain"/>
    <property type="match status" value="1"/>
</dbReference>
<evidence type="ECO:0000313" key="6">
    <source>
        <dbReference type="WBParaSite" id="maker-unitig_34986-snap-gene-0.2-mRNA-1"/>
    </source>
</evidence>
<dbReference type="GO" id="GO:0005737">
    <property type="term" value="C:cytoplasm"/>
    <property type="evidence" value="ECO:0007669"/>
    <property type="project" value="TreeGrafter"/>
</dbReference>
<organism evidence="5 6">
    <name type="scientific">Macrostomum lignano</name>
    <dbReference type="NCBI Taxonomy" id="282301"/>
    <lineage>
        <taxon>Eukaryota</taxon>
        <taxon>Metazoa</taxon>
        <taxon>Spiralia</taxon>
        <taxon>Lophotrochozoa</taxon>
        <taxon>Platyhelminthes</taxon>
        <taxon>Rhabditophora</taxon>
        <taxon>Macrostomorpha</taxon>
        <taxon>Macrostomida</taxon>
        <taxon>Macrostomidae</taxon>
        <taxon>Macrostomum</taxon>
    </lineage>
</organism>
<dbReference type="GO" id="GO:0005884">
    <property type="term" value="C:actin filament"/>
    <property type="evidence" value="ECO:0007669"/>
    <property type="project" value="TreeGrafter"/>
</dbReference>
<keyword evidence="5" id="KW-1185">Reference proteome</keyword>
<accession>A0A1I8FHL3</accession>
<feature type="compositionally biased region" description="Basic residues" evidence="3">
    <location>
        <begin position="464"/>
        <end position="473"/>
    </location>
</feature>
<dbReference type="Gene3D" id="3.40.50.620">
    <property type="entry name" value="HUPs"/>
    <property type="match status" value="1"/>
</dbReference>
<dbReference type="InterPro" id="IPR006016">
    <property type="entry name" value="UspA"/>
</dbReference>
<dbReference type="Pfam" id="PF00582">
    <property type="entry name" value="Usp"/>
    <property type="match status" value="1"/>
</dbReference>
<evidence type="ECO:0000256" key="2">
    <source>
        <dbReference type="ARBA" id="ARBA00023203"/>
    </source>
</evidence>
<dbReference type="InterPro" id="IPR039959">
    <property type="entry name" value="Fimbrin/Plastin"/>
</dbReference>
<evidence type="ECO:0000313" key="5">
    <source>
        <dbReference type="Proteomes" id="UP000095280"/>
    </source>
</evidence>
<dbReference type="WBParaSite" id="maker-unitig_34986-snap-gene-0.2-mRNA-1">
    <property type="protein sequence ID" value="maker-unitig_34986-snap-gene-0.2-mRNA-1"/>
    <property type="gene ID" value="maker-unitig_34986-snap-gene-0.2"/>
</dbReference>
<feature type="region of interest" description="Disordered" evidence="3">
    <location>
        <begin position="462"/>
        <end position="485"/>
    </location>
</feature>
<dbReference type="AlphaFoldDB" id="A0A1I8FHL3"/>
<dbReference type="InterPro" id="IPR036872">
    <property type="entry name" value="CH_dom_sf"/>
</dbReference>
<dbReference type="GO" id="GO:0051015">
    <property type="term" value="F:actin filament binding"/>
    <property type="evidence" value="ECO:0007669"/>
    <property type="project" value="InterPro"/>
</dbReference>
<evidence type="ECO:0000256" key="1">
    <source>
        <dbReference type="ARBA" id="ARBA00022737"/>
    </source>
</evidence>
<name>A0A1I8FHL3_9PLAT</name>
<dbReference type="SUPFAM" id="SSF52402">
    <property type="entry name" value="Adenine nucleotide alpha hydrolases-like"/>
    <property type="match status" value="1"/>
</dbReference>
<dbReference type="PANTHER" id="PTHR19961">
    <property type="entry name" value="FIMBRIN/PLASTIN"/>
    <property type="match status" value="1"/>
</dbReference>
<feature type="compositionally biased region" description="Low complexity" evidence="3">
    <location>
        <begin position="205"/>
        <end position="217"/>
    </location>
</feature>
<reference evidence="6" key="1">
    <citation type="submission" date="2016-11" db="UniProtKB">
        <authorList>
            <consortium name="WormBaseParasite"/>
        </authorList>
    </citation>
    <scope>IDENTIFICATION</scope>
</reference>
<feature type="region of interest" description="Disordered" evidence="3">
    <location>
        <begin position="198"/>
        <end position="217"/>
    </location>
</feature>
<feature type="domain" description="UspA" evidence="4">
    <location>
        <begin position="407"/>
        <end position="460"/>
    </location>
</feature>
<dbReference type="GO" id="GO:0051639">
    <property type="term" value="P:actin filament network formation"/>
    <property type="evidence" value="ECO:0007669"/>
    <property type="project" value="TreeGrafter"/>
</dbReference>
<evidence type="ECO:0000256" key="3">
    <source>
        <dbReference type="SAM" id="MobiDB-lite"/>
    </source>
</evidence>